<dbReference type="AlphaFoldDB" id="K1TPN3"/>
<sequence length="51" mass="5475">MLLTGGALLLCAIVGIFVLTQAFGKRLSQFTTDLCQTLDHMIAGNEAPQRP</sequence>
<name>K1TPN3_9ZZZZ</name>
<proteinExistence type="predicted"/>
<comment type="caution">
    <text evidence="1">The sequence shown here is derived from an EMBL/GenBank/DDBJ whole genome shotgun (WGS) entry which is preliminary data.</text>
</comment>
<evidence type="ECO:0000313" key="1">
    <source>
        <dbReference type="EMBL" id="EKC68260.1"/>
    </source>
</evidence>
<feature type="non-terminal residue" evidence="1">
    <location>
        <position position="51"/>
    </location>
</feature>
<gene>
    <name evidence="1" type="ORF">LEA_08882</name>
</gene>
<keyword evidence="1" id="KW-0808">Transferase</keyword>
<keyword evidence="1" id="KW-0418">Kinase</keyword>
<reference evidence="1" key="1">
    <citation type="journal article" date="2013" name="Environ. Microbiol.">
        <title>Microbiota from the distal guts of lean and obese adolescents exhibit partial functional redundancy besides clear differences in community structure.</title>
        <authorList>
            <person name="Ferrer M."/>
            <person name="Ruiz A."/>
            <person name="Lanza F."/>
            <person name="Haange S.B."/>
            <person name="Oberbach A."/>
            <person name="Till H."/>
            <person name="Bargiela R."/>
            <person name="Campoy C."/>
            <person name="Segura M.T."/>
            <person name="Richter M."/>
            <person name="von Bergen M."/>
            <person name="Seifert J."/>
            <person name="Suarez A."/>
        </authorList>
    </citation>
    <scope>NUCLEOTIDE SEQUENCE</scope>
</reference>
<organism evidence="1">
    <name type="scientific">human gut metagenome</name>
    <dbReference type="NCBI Taxonomy" id="408170"/>
    <lineage>
        <taxon>unclassified sequences</taxon>
        <taxon>metagenomes</taxon>
        <taxon>organismal metagenomes</taxon>
    </lineage>
</organism>
<accession>K1TPN3</accession>
<dbReference type="GO" id="GO:0016301">
    <property type="term" value="F:kinase activity"/>
    <property type="evidence" value="ECO:0007669"/>
    <property type="project" value="UniProtKB-KW"/>
</dbReference>
<dbReference type="EMBL" id="AJWY01005938">
    <property type="protein sequence ID" value="EKC68260.1"/>
    <property type="molecule type" value="Genomic_DNA"/>
</dbReference>
<protein>
    <submittedName>
        <fullName evidence="1">His Kinase A</fullName>
    </submittedName>
</protein>